<feature type="signal peptide" evidence="14">
    <location>
        <begin position="1"/>
        <end position="28"/>
    </location>
</feature>
<keyword evidence="18" id="KW-1185">Reference proteome</keyword>
<proteinExistence type="inferred from homology"/>
<evidence type="ECO:0000256" key="5">
    <source>
        <dbReference type="ARBA" id="ARBA00022679"/>
    </source>
</evidence>
<keyword evidence="7 17" id="KW-0418">Kinase</keyword>
<dbReference type="PROSITE" id="PS00108">
    <property type="entry name" value="PROTEIN_KINASE_ST"/>
    <property type="match status" value="2"/>
</dbReference>
<dbReference type="KEGG" id="acan:ACA1_177100"/>
<feature type="domain" description="Protein kinase" evidence="15">
    <location>
        <begin position="806"/>
        <end position="1081"/>
    </location>
</feature>
<feature type="binding site" evidence="12">
    <location>
        <position position="833"/>
    </location>
    <ligand>
        <name>ATP</name>
        <dbReference type="ChEBI" id="CHEBI:30616"/>
    </ligand>
</feature>
<dbReference type="CDD" id="cd13999">
    <property type="entry name" value="STKc_MAP3K-like"/>
    <property type="match status" value="2"/>
</dbReference>
<dbReference type="SUPFAM" id="SSF53850">
    <property type="entry name" value="Periplasmic binding protein-like II"/>
    <property type="match status" value="2"/>
</dbReference>
<keyword evidence="14" id="KW-0732">Signal</keyword>
<evidence type="ECO:0000256" key="11">
    <source>
        <dbReference type="PROSITE-ProRule" id="PRU00076"/>
    </source>
</evidence>
<dbReference type="EC" id="2.7.11.1" evidence="3"/>
<dbReference type="InterPro" id="IPR008271">
    <property type="entry name" value="Ser/Thr_kinase_AS"/>
</dbReference>
<dbReference type="Gene3D" id="2.10.25.10">
    <property type="entry name" value="Laminin"/>
    <property type="match status" value="1"/>
</dbReference>
<feature type="chain" id="PRO_5003990386" description="non-specific serine/threonine protein kinase" evidence="14">
    <location>
        <begin position="29"/>
        <end position="1649"/>
    </location>
</feature>
<dbReference type="Proteomes" id="UP000011083">
    <property type="component" value="Unassembled WGS sequence"/>
</dbReference>
<dbReference type="GeneID" id="14916811"/>
<keyword evidence="6 12" id="KW-0547">Nucleotide-binding</keyword>
<dbReference type="FunFam" id="3.30.200.20:FF:000060">
    <property type="entry name" value="Serine/threonine-protein kinase isoform 1"/>
    <property type="match status" value="1"/>
</dbReference>
<accession>L8GTA4</accession>
<evidence type="ECO:0000256" key="9">
    <source>
        <dbReference type="ARBA" id="ARBA00047899"/>
    </source>
</evidence>
<evidence type="ECO:0000313" key="17">
    <source>
        <dbReference type="EMBL" id="ELR16122.1"/>
    </source>
</evidence>
<sequence length="1649" mass="174011">MKGLSTTAWLLAIFLTLCAGPKWPGCDAADISGEGRAWLQGLHTTLSNSYVFTQDSATIIYTPTTDLDAAFASLGRGRIGFVSTPAVLGSTRSTGQAQRGVLHSVPLAATAMVMAYNASELGGQLVLDVASTAAMWRGDLTTWDDSRLTALNPWLAATGPVRLVYCGDADGEGDLLLRFLARVDPDLAALLAGGAGFAGLEPVQAGRAVQACSTEDKLAAIATGGESPALAFMMLPETLGRDELGLASMRVTDKTGALVVVAVAAGAQLTAVTNAMALTPQSLRDIVNDGTNASWPLAAVVSAVVDSDLGLAINNCYMIKHVFDFASWLQVNDGAIAQLGPLGYAPLGPYHRRMTLEQMTEVTCNNKTVVSTSYLLGSGPPFEVYNALADEYSSAGFLLKYYESASSLQAITDMIDSSADFGTSGATLTPEQSALVPDAVAVPMMSYGIVFAYNLPGLLDQPPLVLDFATVADIYMGRVGAWNDSRIAALNPSIAHLLPDEPLIVLYVTTAQVLISLANTAISHEVPEYAAAVGNSSRSDIYPVVSLAPNRTLAVPNLGATQAALNSVPYLFGASNTFAAGTRPNIAMASLVGGFSAGRALAPTKATIVNAISNATDPSSQQIYFAPGAESWPVVATNAFIVRTRSMPSVVKARGLAEWIYWIHSSEAGQTIADAHQVIPSGSSPVLMRRITAAVVNITVDGVAVSPLAGCADAASGVLCSERGNCSSAGRCVCEVGWHGDLCELAAASGDGSSDTTALTVALSTVVPAAVVALCLLAVCSALALLVVHRRGRLDNYDWEIDPAELELGDQLGAGGYGVVHKALWKGTEVAVKMIGGDAVAYGSVQVANFRREAQVMSALRHPNVVLFMAACTKPPKMCIVMEFMSLGSLYDLLHNDLIADIPMLLRLKIIYQAAKGMHFLHSSGVVHRDLKSLNLLLDSKWNVKVSDFGLTSYKEALIAGRRNSGGGGGGVVGTVQWTAPEVLADQTTVESPDGVGRVDTFMRADVYSLGVVMWEVLTRAAPYEGLLPAQVAVWVIKYNTRPSDLPDAGGKPEAAANEMERETPTVRPCFLDVMTRVSQISGDTITGATTTSGQSSSSSAGLSSAIAATPSTTTSHSNQSRSDTSDDGTVAVAAPGRMPRADVCFVVCDLARLDAVWHRDPAAARELIRAYIDIVRQAGRRHRGHLFSRPIYHSGGTFLLAFERCAAALDFALDVRGAAQSAKAAAGAAVDHLRIGIAQHPGPSPPGADDPFRRGYQESCYAAACRMCTSSATGHGAIVCSADLARQLAAPPGLRFVRRGETAILVDSQSNGGGDGEDDDDDNDNDSEEDGNDHQQGGLCSSNMCSFIISTDKLVRSDVKLGSGGYGRVWKGTYGGQTVAIKTLHGGQMDEAQLLAIREEAAMLYNVDHPYVVRFIGLALSTRDAGCGPMLVMEYLKGGNLEQLLENSSRKLSWADRMRMLWTAALGLEALHTEFGIVHRDIKPSNLLVDKINGSYAIKIADFGFAAHTHGNTTVATTQAGGTPLWTAPEFYAPATDHPSSPSSTTVQPQITNKADVFSFAMVIWQVLTRKLPYADDHDGGNGGDHQRRNLHGVIEAILANRRPPIPSDCPPDLAALIKKCWHRNPAKRPDMTAVSMFFGGMVGMSEP</sequence>
<feature type="binding site" evidence="12">
    <location>
        <position position="1383"/>
    </location>
    <ligand>
        <name>ATP</name>
        <dbReference type="ChEBI" id="CHEBI:30616"/>
    </ligand>
</feature>
<dbReference type="Gene3D" id="3.40.190.10">
    <property type="entry name" value="Periplasmic binding protein-like II"/>
    <property type="match status" value="4"/>
</dbReference>
<evidence type="ECO:0000256" key="12">
    <source>
        <dbReference type="PROSITE-ProRule" id="PRU10141"/>
    </source>
</evidence>
<dbReference type="PROSITE" id="PS50011">
    <property type="entry name" value="PROTEIN_KINASE_DOM"/>
    <property type="match status" value="2"/>
</dbReference>
<dbReference type="Pfam" id="PF23106">
    <property type="entry name" value="EGF_Teneurin"/>
    <property type="match status" value="1"/>
</dbReference>
<feature type="compositionally biased region" description="Low complexity" evidence="13">
    <location>
        <begin position="1085"/>
        <end position="1116"/>
    </location>
</feature>
<evidence type="ECO:0000259" key="16">
    <source>
        <dbReference type="PROSITE" id="PS50026"/>
    </source>
</evidence>
<organism evidence="17 18">
    <name type="scientific">Acanthamoeba castellanii (strain ATCC 30010 / Neff)</name>
    <dbReference type="NCBI Taxonomy" id="1257118"/>
    <lineage>
        <taxon>Eukaryota</taxon>
        <taxon>Amoebozoa</taxon>
        <taxon>Discosea</taxon>
        <taxon>Longamoebia</taxon>
        <taxon>Centramoebida</taxon>
        <taxon>Acanthamoebidae</taxon>
        <taxon>Acanthamoeba</taxon>
    </lineage>
</organism>
<feature type="domain" description="EGF-like" evidence="16">
    <location>
        <begin position="707"/>
        <end position="744"/>
    </location>
</feature>
<keyword evidence="11" id="KW-0245">EGF-like domain</keyword>
<dbReference type="GO" id="GO:0005524">
    <property type="term" value="F:ATP binding"/>
    <property type="evidence" value="ECO:0007669"/>
    <property type="project" value="UniProtKB-UniRule"/>
</dbReference>
<dbReference type="Gene3D" id="3.30.200.20">
    <property type="entry name" value="Phosphorylase Kinase, domain 1"/>
    <property type="match status" value="1"/>
</dbReference>
<name>L8GTA4_ACACF</name>
<evidence type="ECO:0000256" key="13">
    <source>
        <dbReference type="SAM" id="MobiDB-lite"/>
    </source>
</evidence>
<comment type="catalytic activity">
    <reaction evidence="9">
        <text>L-threonyl-[protein] + ATP = O-phospho-L-threonyl-[protein] + ADP + H(+)</text>
        <dbReference type="Rhea" id="RHEA:46608"/>
        <dbReference type="Rhea" id="RHEA-COMP:11060"/>
        <dbReference type="Rhea" id="RHEA-COMP:11605"/>
        <dbReference type="ChEBI" id="CHEBI:15378"/>
        <dbReference type="ChEBI" id="CHEBI:30013"/>
        <dbReference type="ChEBI" id="CHEBI:30616"/>
        <dbReference type="ChEBI" id="CHEBI:61977"/>
        <dbReference type="ChEBI" id="CHEBI:456216"/>
        <dbReference type="EC" id="2.7.11.1"/>
    </reaction>
</comment>
<keyword evidence="11" id="KW-1015">Disulfide bond</keyword>
<dbReference type="InterPro" id="IPR001245">
    <property type="entry name" value="Ser-Thr/Tyr_kinase_cat_dom"/>
</dbReference>
<keyword evidence="8 12" id="KW-0067">ATP-binding</keyword>
<dbReference type="Gene3D" id="1.10.510.10">
    <property type="entry name" value="Transferase(Phosphotransferase) domain 1"/>
    <property type="match status" value="2"/>
</dbReference>
<dbReference type="PANTHER" id="PTHR44329">
    <property type="entry name" value="SERINE/THREONINE-PROTEIN KINASE TNNI3K-RELATED"/>
    <property type="match status" value="1"/>
</dbReference>
<evidence type="ECO:0000256" key="8">
    <source>
        <dbReference type="ARBA" id="ARBA00022840"/>
    </source>
</evidence>
<dbReference type="OrthoDB" id="10261027at2759"/>
<dbReference type="PROSITE" id="PS01186">
    <property type="entry name" value="EGF_2"/>
    <property type="match status" value="1"/>
</dbReference>
<comment type="caution">
    <text evidence="11">Lacks conserved residue(s) required for the propagation of feature annotation.</text>
</comment>
<feature type="region of interest" description="Disordered" evidence="13">
    <location>
        <begin position="1085"/>
        <end position="1132"/>
    </location>
</feature>
<comment type="catalytic activity">
    <reaction evidence="10">
        <text>L-seryl-[protein] + ATP = O-phospho-L-seryl-[protein] + ADP + H(+)</text>
        <dbReference type="Rhea" id="RHEA:17989"/>
        <dbReference type="Rhea" id="RHEA-COMP:9863"/>
        <dbReference type="Rhea" id="RHEA-COMP:11604"/>
        <dbReference type="ChEBI" id="CHEBI:15378"/>
        <dbReference type="ChEBI" id="CHEBI:29999"/>
        <dbReference type="ChEBI" id="CHEBI:30616"/>
        <dbReference type="ChEBI" id="CHEBI:83421"/>
        <dbReference type="ChEBI" id="CHEBI:456216"/>
        <dbReference type="EC" id="2.7.11.1"/>
    </reaction>
</comment>
<evidence type="ECO:0000256" key="7">
    <source>
        <dbReference type="ARBA" id="ARBA00022777"/>
    </source>
</evidence>
<evidence type="ECO:0000256" key="2">
    <source>
        <dbReference type="ARBA" id="ARBA00005843"/>
    </source>
</evidence>
<feature type="compositionally biased region" description="Acidic residues" evidence="13">
    <location>
        <begin position="1316"/>
        <end position="1332"/>
    </location>
</feature>
<protein>
    <recommendedName>
        <fullName evidence="3">non-specific serine/threonine protein kinase</fullName>
        <ecNumber evidence="3">2.7.11.1</ecNumber>
    </recommendedName>
</protein>
<evidence type="ECO:0000256" key="14">
    <source>
        <dbReference type="SAM" id="SignalP"/>
    </source>
</evidence>
<dbReference type="InterPro" id="IPR029787">
    <property type="entry name" value="Nucleotide_cyclase"/>
</dbReference>
<dbReference type="VEuPathDB" id="AmoebaDB:ACA1_177100"/>
<dbReference type="RefSeq" id="XP_004338135.1">
    <property type="nucleotide sequence ID" value="XM_004338087.1"/>
</dbReference>
<keyword evidence="5" id="KW-0808">Transferase</keyword>
<comment type="similarity">
    <text evidence="2">Belongs to the protein kinase superfamily. TKL Ser/Thr protein kinase family.</text>
</comment>
<dbReference type="PROSITE" id="PS00107">
    <property type="entry name" value="PROTEIN_KINASE_ATP"/>
    <property type="match status" value="2"/>
</dbReference>
<feature type="disulfide bond" evidence="11">
    <location>
        <begin position="734"/>
        <end position="743"/>
    </location>
</feature>
<dbReference type="InterPro" id="IPR051681">
    <property type="entry name" value="Ser/Thr_Kinases-Pseudokinases"/>
</dbReference>
<dbReference type="InterPro" id="IPR000719">
    <property type="entry name" value="Prot_kinase_dom"/>
</dbReference>
<evidence type="ECO:0000256" key="10">
    <source>
        <dbReference type="ARBA" id="ARBA00048679"/>
    </source>
</evidence>
<evidence type="ECO:0000256" key="6">
    <source>
        <dbReference type="ARBA" id="ARBA00022741"/>
    </source>
</evidence>
<dbReference type="GO" id="GO:0016020">
    <property type="term" value="C:membrane"/>
    <property type="evidence" value="ECO:0007669"/>
    <property type="project" value="UniProtKB-SubCell"/>
</dbReference>
<evidence type="ECO:0000313" key="18">
    <source>
        <dbReference type="Proteomes" id="UP000011083"/>
    </source>
</evidence>
<keyword evidence="4" id="KW-0723">Serine/threonine-protein kinase</keyword>
<dbReference type="EMBL" id="KB008006">
    <property type="protein sequence ID" value="ELR16122.1"/>
    <property type="molecule type" value="Genomic_DNA"/>
</dbReference>
<dbReference type="Pfam" id="PF07714">
    <property type="entry name" value="PK_Tyr_Ser-Thr"/>
    <property type="match status" value="2"/>
</dbReference>
<evidence type="ECO:0000256" key="1">
    <source>
        <dbReference type="ARBA" id="ARBA00004167"/>
    </source>
</evidence>
<evidence type="ECO:0000256" key="3">
    <source>
        <dbReference type="ARBA" id="ARBA00012513"/>
    </source>
</evidence>
<reference evidence="17 18" key="1">
    <citation type="journal article" date="2013" name="Genome Biol.">
        <title>Genome of Acanthamoeba castellanii highlights extensive lateral gene transfer and early evolution of tyrosine kinase signaling.</title>
        <authorList>
            <person name="Clarke M."/>
            <person name="Lohan A.J."/>
            <person name="Liu B."/>
            <person name="Lagkouvardos I."/>
            <person name="Roy S."/>
            <person name="Zafar N."/>
            <person name="Bertelli C."/>
            <person name="Schilde C."/>
            <person name="Kianianmomeni A."/>
            <person name="Burglin T.R."/>
            <person name="Frech C."/>
            <person name="Turcotte B."/>
            <person name="Kopec K.O."/>
            <person name="Synnott J.M."/>
            <person name="Choo C."/>
            <person name="Paponov I."/>
            <person name="Finkler A."/>
            <person name="Soon Heng Tan C."/>
            <person name="Hutchins A.P."/>
            <person name="Weinmeier T."/>
            <person name="Rattei T."/>
            <person name="Chu J.S."/>
            <person name="Gimenez G."/>
            <person name="Irimia M."/>
            <person name="Rigden D.J."/>
            <person name="Fitzpatrick D.A."/>
            <person name="Lorenzo-Morales J."/>
            <person name="Bateman A."/>
            <person name="Chiu C.H."/>
            <person name="Tang P."/>
            <person name="Hegemann P."/>
            <person name="Fromm H."/>
            <person name="Raoult D."/>
            <person name="Greub G."/>
            <person name="Miranda-Saavedra D."/>
            <person name="Chen N."/>
            <person name="Nash P."/>
            <person name="Ginger M.L."/>
            <person name="Horn M."/>
            <person name="Schaap P."/>
            <person name="Caler L."/>
            <person name="Loftus B."/>
        </authorList>
    </citation>
    <scope>NUCLEOTIDE SEQUENCE [LARGE SCALE GENOMIC DNA]</scope>
    <source>
        <strain evidence="17 18">Neff</strain>
    </source>
</reference>
<gene>
    <name evidence="17" type="ORF">ACA1_177100</name>
</gene>
<dbReference type="InterPro" id="IPR017441">
    <property type="entry name" value="Protein_kinase_ATP_BS"/>
</dbReference>
<dbReference type="SUPFAM" id="SSF56112">
    <property type="entry name" value="Protein kinase-like (PK-like)"/>
    <property type="match status" value="2"/>
</dbReference>
<feature type="domain" description="Protein kinase" evidence="15">
    <location>
        <begin position="1356"/>
        <end position="1640"/>
    </location>
</feature>
<dbReference type="SUPFAM" id="SSF55073">
    <property type="entry name" value="Nucleotide cyclase"/>
    <property type="match status" value="1"/>
</dbReference>
<comment type="subcellular location">
    <subcellularLocation>
        <location evidence="1">Membrane</location>
        <topology evidence="1">Single-pass membrane protein</topology>
    </subcellularLocation>
</comment>
<dbReference type="PROSITE" id="PS00022">
    <property type="entry name" value="EGF_1"/>
    <property type="match status" value="1"/>
</dbReference>
<evidence type="ECO:0000259" key="15">
    <source>
        <dbReference type="PROSITE" id="PS50011"/>
    </source>
</evidence>
<dbReference type="InterPro" id="IPR011009">
    <property type="entry name" value="Kinase-like_dom_sf"/>
</dbReference>
<dbReference type="SMART" id="SM00220">
    <property type="entry name" value="S_TKc"/>
    <property type="match status" value="2"/>
</dbReference>
<dbReference type="InterPro" id="IPR000742">
    <property type="entry name" value="EGF"/>
</dbReference>
<feature type="region of interest" description="Disordered" evidence="13">
    <location>
        <begin position="1043"/>
        <end position="1063"/>
    </location>
</feature>
<dbReference type="STRING" id="1257118.L8GTA4"/>
<feature type="region of interest" description="Disordered" evidence="13">
    <location>
        <begin position="1307"/>
        <end position="1339"/>
    </location>
</feature>
<dbReference type="PROSITE" id="PS50026">
    <property type="entry name" value="EGF_3"/>
    <property type="match status" value="1"/>
</dbReference>
<dbReference type="Gene3D" id="3.30.70.1230">
    <property type="entry name" value="Nucleotide cyclase"/>
    <property type="match status" value="1"/>
</dbReference>
<dbReference type="GO" id="GO:0004674">
    <property type="term" value="F:protein serine/threonine kinase activity"/>
    <property type="evidence" value="ECO:0007669"/>
    <property type="project" value="UniProtKB-KW"/>
</dbReference>
<evidence type="ECO:0000256" key="4">
    <source>
        <dbReference type="ARBA" id="ARBA00022527"/>
    </source>
</evidence>